<gene>
    <name evidence="1" type="ORF">PG986_007876</name>
</gene>
<evidence type="ECO:0000313" key="1">
    <source>
        <dbReference type="EMBL" id="KAK7952148.1"/>
    </source>
</evidence>
<sequence length="338" mass="36461">MSLQRPLPILSKVGTEPTASCSPNFPPLSNTRLITVGKDGWKFHDVWAEGFQEETLFLLLLRWFLLLWPCLSTLCLRADQFSDRGQQQHVADFPGKGIHQLRNVLSNWAVGQLTGNRLMGLALLALMVIGVECIAELPLLVLVAVEPEVMQIIVLELVPELLHLAQLTPKNLFLALNVILEHVLELLQLGLMPTLLELLAFKITPTFRCLPSLAAGDAYQEPRGTGCVIGHEILVRSGQNRPSTVWLTRTGNDGAVDDVAGLDVLGGEGVAAAVGEGSTAEGTVLLGCVPQPLLDAIRMKSMVAGTRKSDESGGGASMAFSWQMPHVSVILEAIGTGW</sequence>
<protein>
    <submittedName>
        <fullName evidence="1">Uncharacterized protein</fullName>
    </submittedName>
</protein>
<reference evidence="1 2" key="1">
    <citation type="submission" date="2023-01" db="EMBL/GenBank/DDBJ databases">
        <title>Analysis of 21 Apiospora genomes using comparative genomics revels a genus with tremendous synthesis potential of carbohydrate active enzymes and secondary metabolites.</title>
        <authorList>
            <person name="Sorensen T."/>
        </authorList>
    </citation>
    <scope>NUCLEOTIDE SEQUENCE [LARGE SCALE GENOMIC DNA]</scope>
    <source>
        <strain evidence="1 2">CBS 24483</strain>
    </source>
</reference>
<dbReference type="RefSeq" id="XP_066700210.1">
    <property type="nucleotide sequence ID" value="XM_066844098.1"/>
</dbReference>
<organism evidence="1 2">
    <name type="scientific">Apiospora aurea</name>
    <dbReference type="NCBI Taxonomy" id="335848"/>
    <lineage>
        <taxon>Eukaryota</taxon>
        <taxon>Fungi</taxon>
        <taxon>Dikarya</taxon>
        <taxon>Ascomycota</taxon>
        <taxon>Pezizomycotina</taxon>
        <taxon>Sordariomycetes</taxon>
        <taxon>Xylariomycetidae</taxon>
        <taxon>Amphisphaeriales</taxon>
        <taxon>Apiosporaceae</taxon>
        <taxon>Apiospora</taxon>
    </lineage>
</organism>
<dbReference type="EMBL" id="JAQQWE010000005">
    <property type="protein sequence ID" value="KAK7952148.1"/>
    <property type="molecule type" value="Genomic_DNA"/>
</dbReference>
<evidence type="ECO:0000313" key="2">
    <source>
        <dbReference type="Proteomes" id="UP001391051"/>
    </source>
</evidence>
<dbReference type="Proteomes" id="UP001391051">
    <property type="component" value="Unassembled WGS sequence"/>
</dbReference>
<name>A0ABR1QDU2_9PEZI</name>
<dbReference type="GeneID" id="92077160"/>
<keyword evidence="2" id="KW-1185">Reference proteome</keyword>
<comment type="caution">
    <text evidence="1">The sequence shown here is derived from an EMBL/GenBank/DDBJ whole genome shotgun (WGS) entry which is preliminary data.</text>
</comment>
<proteinExistence type="predicted"/>
<accession>A0ABR1QDU2</accession>